<name>A0A0A9AWM2_ARUDO</name>
<reference evidence="1" key="1">
    <citation type="submission" date="2014-09" db="EMBL/GenBank/DDBJ databases">
        <authorList>
            <person name="Magalhaes I.L.F."/>
            <person name="Oliveira U."/>
            <person name="Santos F.R."/>
            <person name="Vidigal T.H.D.A."/>
            <person name="Brescovit A.D."/>
            <person name="Santos A.J."/>
        </authorList>
    </citation>
    <scope>NUCLEOTIDE SEQUENCE</scope>
    <source>
        <tissue evidence="1">Shoot tissue taken approximately 20 cm above the soil surface</tissue>
    </source>
</reference>
<protein>
    <submittedName>
        <fullName evidence="1">Uncharacterized protein</fullName>
    </submittedName>
</protein>
<evidence type="ECO:0000313" key="1">
    <source>
        <dbReference type="EMBL" id="JAD56094.1"/>
    </source>
</evidence>
<organism evidence="1">
    <name type="scientific">Arundo donax</name>
    <name type="common">Giant reed</name>
    <name type="synonym">Donax arundinaceus</name>
    <dbReference type="NCBI Taxonomy" id="35708"/>
    <lineage>
        <taxon>Eukaryota</taxon>
        <taxon>Viridiplantae</taxon>
        <taxon>Streptophyta</taxon>
        <taxon>Embryophyta</taxon>
        <taxon>Tracheophyta</taxon>
        <taxon>Spermatophyta</taxon>
        <taxon>Magnoliopsida</taxon>
        <taxon>Liliopsida</taxon>
        <taxon>Poales</taxon>
        <taxon>Poaceae</taxon>
        <taxon>PACMAD clade</taxon>
        <taxon>Arundinoideae</taxon>
        <taxon>Arundineae</taxon>
        <taxon>Arundo</taxon>
    </lineage>
</organism>
<proteinExistence type="predicted"/>
<reference evidence="1" key="2">
    <citation type="journal article" date="2015" name="Data Brief">
        <title>Shoot transcriptome of the giant reed, Arundo donax.</title>
        <authorList>
            <person name="Barrero R.A."/>
            <person name="Guerrero F.D."/>
            <person name="Moolhuijzen P."/>
            <person name="Goolsby J.A."/>
            <person name="Tidwell J."/>
            <person name="Bellgard S.E."/>
            <person name="Bellgard M.I."/>
        </authorList>
    </citation>
    <scope>NUCLEOTIDE SEQUENCE</scope>
    <source>
        <tissue evidence="1">Shoot tissue taken approximately 20 cm above the soil surface</tissue>
    </source>
</reference>
<sequence>MHLSATVIRSCIKGVITRHHKRKRKCI</sequence>
<dbReference type="EMBL" id="GBRH01241801">
    <property type="protein sequence ID" value="JAD56094.1"/>
    <property type="molecule type" value="Transcribed_RNA"/>
</dbReference>
<dbReference type="AlphaFoldDB" id="A0A0A9AWM2"/>
<accession>A0A0A9AWM2</accession>